<evidence type="ECO:0000256" key="4">
    <source>
        <dbReference type="SAM" id="MobiDB-lite"/>
    </source>
</evidence>
<dbReference type="PANTHER" id="PTHR24421">
    <property type="entry name" value="NITRATE/NITRITE SENSOR PROTEIN NARX-RELATED"/>
    <property type="match status" value="1"/>
</dbReference>
<accession>A0A330L365</accession>
<dbReference type="PROSITE" id="PS50109">
    <property type="entry name" value="HIS_KIN"/>
    <property type="match status" value="1"/>
</dbReference>
<dbReference type="InterPro" id="IPR011712">
    <property type="entry name" value="Sig_transdc_His_kin_sub3_dim/P"/>
</dbReference>
<keyword evidence="3" id="KW-0902">Two-component regulatory system</keyword>
<dbReference type="OrthoDB" id="9811306at2"/>
<feature type="compositionally biased region" description="Basic and acidic residues" evidence="4">
    <location>
        <begin position="1"/>
        <end position="11"/>
    </location>
</feature>
<dbReference type="Gene3D" id="1.20.5.1930">
    <property type="match status" value="1"/>
</dbReference>
<dbReference type="SMART" id="SM00387">
    <property type="entry name" value="HATPase_c"/>
    <property type="match status" value="1"/>
</dbReference>
<keyword evidence="1" id="KW-0808">Transferase</keyword>
<evidence type="ECO:0000256" key="2">
    <source>
        <dbReference type="ARBA" id="ARBA00022777"/>
    </source>
</evidence>
<dbReference type="InterPro" id="IPR003594">
    <property type="entry name" value="HATPase_dom"/>
</dbReference>
<dbReference type="InterPro" id="IPR050482">
    <property type="entry name" value="Sensor_HK_TwoCompSys"/>
</dbReference>
<gene>
    <name evidence="6" type="ORF">NITLEN_10863</name>
</gene>
<dbReference type="Pfam" id="PF02518">
    <property type="entry name" value="HATPase_c"/>
    <property type="match status" value="1"/>
</dbReference>
<evidence type="ECO:0000256" key="3">
    <source>
        <dbReference type="ARBA" id="ARBA00023012"/>
    </source>
</evidence>
<dbReference type="GO" id="GO:0016020">
    <property type="term" value="C:membrane"/>
    <property type="evidence" value="ECO:0007669"/>
    <property type="project" value="InterPro"/>
</dbReference>
<keyword evidence="2 6" id="KW-0418">Kinase</keyword>
<dbReference type="EMBL" id="OUNR01000001">
    <property type="protein sequence ID" value="SPP63777.1"/>
    <property type="molecule type" value="Genomic_DNA"/>
</dbReference>
<dbReference type="AlphaFoldDB" id="A0A330L365"/>
<evidence type="ECO:0000259" key="5">
    <source>
        <dbReference type="PROSITE" id="PS50109"/>
    </source>
</evidence>
<dbReference type="SUPFAM" id="SSF55874">
    <property type="entry name" value="ATPase domain of HSP90 chaperone/DNA topoisomerase II/histidine kinase"/>
    <property type="match status" value="1"/>
</dbReference>
<dbReference type="Pfam" id="PF07730">
    <property type="entry name" value="HisKA_3"/>
    <property type="match status" value="1"/>
</dbReference>
<name>A0A330L365_9BACT</name>
<feature type="region of interest" description="Disordered" evidence="4">
    <location>
        <begin position="1"/>
        <end position="50"/>
    </location>
</feature>
<reference evidence="7" key="1">
    <citation type="submission" date="2018-04" db="EMBL/GenBank/DDBJ databases">
        <authorList>
            <person name="Lucker S."/>
            <person name="Sakoula D."/>
        </authorList>
    </citation>
    <scope>NUCLEOTIDE SEQUENCE [LARGE SCALE GENOMIC DNA]</scope>
</reference>
<dbReference type="Proteomes" id="UP000248168">
    <property type="component" value="Unassembled WGS sequence"/>
</dbReference>
<dbReference type="RefSeq" id="WP_121988256.1">
    <property type="nucleotide sequence ID" value="NZ_OUNR01000001.1"/>
</dbReference>
<dbReference type="InterPro" id="IPR036890">
    <property type="entry name" value="HATPase_C_sf"/>
</dbReference>
<dbReference type="Gene3D" id="3.30.565.10">
    <property type="entry name" value="Histidine kinase-like ATPase, C-terminal domain"/>
    <property type="match status" value="1"/>
</dbReference>
<dbReference type="InParanoid" id="A0A330L365"/>
<evidence type="ECO:0000313" key="7">
    <source>
        <dbReference type="Proteomes" id="UP000248168"/>
    </source>
</evidence>
<organism evidence="6 7">
    <name type="scientific">Nitrospira lenta</name>
    <dbReference type="NCBI Taxonomy" id="1436998"/>
    <lineage>
        <taxon>Bacteria</taxon>
        <taxon>Pseudomonadati</taxon>
        <taxon>Nitrospirota</taxon>
        <taxon>Nitrospiria</taxon>
        <taxon>Nitrospirales</taxon>
        <taxon>Nitrospiraceae</taxon>
        <taxon>Nitrospira</taxon>
    </lineage>
</organism>
<keyword evidence="7" id="KW-1185">Reference proteome</keyword>
<feature type="domain" description="Histidine kinase" evidence="5">
    <location>
        <begin position="113"/>
        <end position="267"/>
    </location>
</feature>
<dbReference type="InterPro" id="IPR005467">
    <property type="entry name" value="His_kinase_dom"/>
</dbReference>
<evidence type="ECO:0000256" key="1">
    <source>
        <dbReference type="ARBA" id="ARBA00022679"/>
    </source>
</evidence>
<sequence length="272" mass="29921">MSENTRLHLIDGFRQSPPLGHRHSFGQGEGSRPKNESDRFSKPTAPAGGQLTVALKTTEKRLSSLLEDRARISRDLHDSVLQSLYAIGLSLETSHRTDASPRPSGDRPYRHAVDQLNRLIHEVRGLIKGLADGSVQDMNLSEELKQLASSYEQLSPVRITLSLQPSALDILTREEEQEILNIVREALSNCIRHAQAAHAEVAIKTHGNRVRICICDDGKGFIETGGHPKGYGLMNMEARAKKLGGSLLLRSKPGHGTRLTAEFLLEPILAPV</sequence>
<protein>
    <submittedName>
        <fullName evidence="6">Putative two-component sensor histidine kinase</fullName>
    </submittedName>
</protein>
<evidence type="ECO:0000313" key="6">
    <source>
        <dbReference type="EMBL" id="SPP63777.1"/>
    </source>
</evidence>
<dbReference type="CDD" id="cd16917">
    <property type="entry name" value="HATPase_UhpB-NarQ-NarX-like"/>
    <property type="match status" value="1"/>
</dbReference>
<dbReference type="GO" id="GO:0000155">
    <property type="term" value="F:phosphorelay sensor kinase activity"/>
    <property type="evidence" value="ECO:0007669"/>
    <property type="project" value="InterPro"/>
</dbReference>
<dbReference type="GO" id="GO:0046983">
    <property type="term" value="F:protein dimerization activity"/>
    <property type="evidence" value="ECO:0007669"/>
    <property type="project" value="InterPro"/>
</dbReference>
<feature type="compositionally biased region" description="Basic and acidic residues" evidence="4">
    <location>
        <begin position="31"/>
        <end position="41"/>
    </location>
</feature>
<proteinExistence type="predicted"/>